<keyword evidence="1" id="KW-0472">Membrane</keyword>
<keyword evidence="1" id="KW-1133">Transmembrane helix</keyword>
<evidence type="ECO:0008006" key="4">
    <source>
        <dbReference type="Google" id="ProtNLM"/>
    </source>
</evidence>
<dbReference type="EMBL" id="NWMW01000001">
    <property type="protein sequence ID" value="PCD03758.1"/>
    <property type="molecule type" value="Genomic_DNA"/>
</dbReference>
<evidence type="ECO:0000256" key="1">
    <source>
        <dbReference type="SAM" id="Phobius"/>
    </source>
</evidence>
<sequence>MRGVSPSLLTPRVRRVAIVALGLLWAASIGGTAATMSNGKPFAGFAILILGWTEVPLGQPAWLANLFLLAAWLLIARTRVTRPRLLTILGIALMACAIAALFWRTIPDTTGPKAIVTYHAGYYLWMAAVIGTSLAAVAIASTESSRE</sequence>
<keyword evidence="1" id="KW-0812">Transmembrane</keyword>
<gene>
    <name evidence="2" type="ORF">COC42_05275</name>
</gene>
<evidence type="ECO:0000313" key="2">
    <source>
        <dbReference type="EMBL" id="PCD03758.1"/>
    </source>
</evidence>
<name>A0A2A4B7M1_9SPHN</name>
<organism evidence="2 3">
    <name type="scientific">Sphingomonas spermidinifaciens</name>
    <dbReference type="NCBI Taxonomy" id="1141889"/>
    <lineage>
        <taxon>Bacteria</taxon>
        <taxon>Pseudomonadati</taxon>
        <taxon>Pseudomonadota</taxon>
        <taxon>Alphaproteobacteria</taxon>
        <taxon>Sphingomonadales</taxon>
        <taxon>Sphingomonadaceae</taxon>
        <taxon>Sphingomonas</taxon>
    </lineage>
</organism>
<comment type="caution">
    <text evidence="2">The sequence shown here is derived from an EMBL/GenBank/DDBJ whole genome shotgun (WGS) entry which is preliminary data.</text>
</comment>
<protein>
    <recommendedName>
        <fullName evidence="4">Transmembrane protein</fullName>
    </recommendedName>
</protein>
<feature type="transmembrane region" description="Helical" evidence="1">
    <location>
        <begin position="85"/>
        <end position="103"/>
    </location>
</feature>
<accession>A0A2A4B7M1</accession>
<feature type="transmembrane region" description="Helical" evidence="1">
    <location>
        <begin position="55"/>
        <end position="76"/>
    </location>
</feature>
<reference evidence="2 3" key="1">
    <citation type="submission" date="2017-09" db="EMBL/GenBank/DDBJ databases">
        <title>Sphingomonas spermidinifaciens 9NM-10, whole genome shotgun sequence.</title>
        <authorList>
            <person name="Feng G."/>
            <person name="Zhu H."/>
        </authorList>
    </citation>
    <scope>NUCLEOTIDE SEQUENCE [LARGE SCALE GENOMIC DNA]</scope>
    <source>
        <strain evidence="2 3">9NM-10</strain>
    </source>
</reference>
<proteinExistence type="predicted"/>
<dbReference type="Proteomes" id="UP000218366">
    <property type="component" value="Unassembled WGS sequence"/>
</dbReference>
<dbReference type="AlphaFoldDB" id="A0A2A4B7M1"/>
<keyword evidence="3" id="KW-1185">Reference proteome</keyword>
<evidence type="ECO:0000313" key="3">
    <source>
        <dbReference type="Proteomes" id="UP000218366"/>
    </source>
</evidence>
<feature type="transmembrane region" description="Helical" evidence="1">
    <location>
        <begin position="123"/>
        <end position="142"/>
    </location>
</feature>